<dbReference type="Proteomes" id="UP001295469">
    <property type="component" value="Chromosome C09"/>
</dbReference>
<name>A0A816J4I2_BRANA</name>
<evidence type="ECO:0000313" key="1">
    <source>
        <dbReference type="EMBL" id="CAF1726462.1"/>
    </source>
</evidence>
<proteinExistence type="predicted"/>
<gene>
    <name evidence="1" type="ORF">DARMORV10_C09P22930.1</name>
</gene>
<accession>A0A816J4I2</accession>
<protein>
    <submittedName>
        <fullName evidence="1">(rape) hypothetical protein</fullName>
    </submittedName>
</protein>
<dbReference type="EMBL" id="HG994373">
    <property type="protein sequence ID" value="CAF1726462.1"/>
    <property type="molecule type" value="Genomic_DNA"/>
</dbReference>
<sequence>MGVDMLSLMPRILLKKKNLIHAQRSGYSVLILTYCKEIGRVFTVSQQAQIYFVFVSSGDSFEKKRNRVLLVRWEIGSEVRREGAEGFNETITKQ</sequence>
<reference evidence="1" key="1">
    <citation type="submission" date="2021-01" db="EMBL/GenBank/DDBJ databases">
        <authorList>
            <consortium name="Genoscope - CEA"/>
            <person name="William W."/>
        </authorList>
    </citation>
    <scope>NUCLEOTIDE SEQUENCE</scope>
</reference>
<organism evidence="1">
    <name type="scientific">Brassica napus</name>
    <name type="common">Rape</name>
    <dbReference type="NCBI Taxonomy" id="3708"/>
    <lineage>
        <taxon>Eukaryota</taxon>
        <taxon>Viridiplantae</taxon>
        <taxon>Streptophyta</taxon>
        <taxon>Embryophyta</taxon>
        <taxon>Tracheophyta</taxon>
        <taxon>Spermatophyta</taxon>
        <taxon>Magnoliopsida</taxon>
        <taxon>eudicotyledons</taxon>
        <taxon>Gunneridae</taxon>
        <taxon>Pentapetalae</taxon>
        <taxon>rosids</taxon>
        <taxon>malvids</taxon>
        <taxon>Brassicales</taxon>
        <taxon>Brassicaceae</taxon>
        <taxon>Brassiceae</taxon>
        <taxon>Brassica</taxon>
    </lineage>
</organism>
<dbReference type="AlphaFoldDB" id="A0A816J4I2"/>